<gene>
    <name evidence="1" type="ORF">M8818_005121</name>
</gene>
<protein>
    <submittedName>
        <fullName evidence="1">Uncharacterized protein</fullName>
    </submittedName>
</protein>
<dbReference type="EMBL" id="JAMKPW020000027">
    <property type="protein sequence ID" value="KAK8204392.1"/>
    <property type="molecule type" value="Genomic_DNA"/>
</dbReference>
<name>A0ACC3SAD3_9PEZI</name>
<keyword evidence="2" id="KW-1185">Reference proteome</keyword>
<reference evidence="1" key="1">
    <citation type="submission" date="2024-02" db="EMBL/GenBank/DDBJ databases">
        <title>Metagenome Assembled Genome of Zalaria obscura JY119.</title>
        <authorList>
            <person name="Vighnesh L."/>
            <person name="Jagadeeshwari U."/>
            <person name="Venkata Ramana C."/>
            <person name="Sasikala C."/>
        </authorList>
    </citation>
    <scope>NUCLEOTIDE SEQUENCE</scope>
    <source>
        <strain evidence="1">JY119</strain>
    </source>
</reference>
<sequence length="70" mass="7537">MATQPPWATVGICRCCMKEKTGKCGKDDVNAAPKQNAATNQNAGVRVEEKDRPLDGVVPGVCENEQGYEE</sequence>
<comment type="caution">
    <text evidence="1">The sequence shown here is derived from an EMBL/GenBank/DDBJ whole genome shotgun (WGS) entry which is preliminary data.</text>
</comment>
<dbReference type="Proteomes" id="UP001320706">
    <property type="component" value="Unassembled WGS sequence"/>
</dbReference>
<evidence type="ECO:0000313" key="2">
    <source>
        <dbReference type="Proteomes" id="UP001320706"/>
    </source>
</evidence>
<organism evidence="1 2">
    <name type="scientific">Zalaria obscura</name>
    <dbReference type="NCBI Taxonomy" id="2024903"/>
    <lineage>
        <taxon>Eukaryota</taxon>
        <taxon>Fungi</taxon>
        <taxon>Dikarya</taxon>
        <taxon>Ascomycota</taxon>
        <taxon>Pezizomycotina</taxon>
        <taxon>Dothideomycetes</taxon>
        <taxon>Dothideomycetidae</taxon>
        <taxon>Dothideales</taxon>
        <taxon>Zalariaceae</taxon>
        <taxon>Zalaria</taxon>
    </lineage>
</organism>
<accession>A0ACC3SAD3</accession>
<evidence type="ECO:0000313" key="1">
    <source>
        <dbReference type="EMBL" id="KAK8204392.1"/>
    </source>
</evidence>
<proteinExistence type="predicted"/>